<evidence type="ECO:0000259" key="3">
    <source>
        <dbReference type="SMART" id="SM00634"/>
    </source>
</evidence>
<dbReference type="InterPro" id="IPR008964">
    <property type="entry name" value="Invasin/intimin_cell_adhesion"/>
</dbReference>
<keyword evidence="2" id="KW-0812">Transmembrane</keyword>
<reference evidence="4 5" key="1">
    <citation type="journal article" date="2016" name="Nat. Commun.">
        <title>Thousands of microbial genomes shed light on interconnected biogeochemical processes in an aquifer system.</title>
        <authorList>
            <person name="Anantharaman K."/>
            <person name="Brown C.T."/>
            <person name="Hug L.A."/>
            <person name="Sharon I."/>
            <person name="Castelle C.J."/>
            <person name="Probst A.J."/>
            <person name="Thomas B.C."/>
            <person name="Singh A."/>
            <person name="Wilkins M.J."/>
            <person name="Karaoz U."/>
            <person name="Brodie E.L."/>
            <person name="Williams K.H."/>
            <person name="Hubbard S.S."/>
            <person name="Banfield J.F."/>
        </authorList>
    </citation>
    <scope>NUCLEOTIDE SEQUENCE [LARGE SCALE GENOMIC DNA]</scope>
</reference>
<name>A0A1F7J0T2_9BACT</name>
<dbReference type="Gene3D" id="2.60.40.10">
    <property type="entry name" value="Immunoglobulins"/>
    <property type="match status" value="1"/>
</dbReference>
<dbReference type="EMBL" id="MGAL01000003">
    <property type="protein sequence ID" value="OGK49203.1"/>
    <property type="molecule type" value="Genomic_DNA"/>
</dbReference>
<evidence type="ECO:0000256" key="2">
    <source>
        <dbReference type="SAM" id="Phobius"/>
    </source>
</evidence>
<gene>
    <name evidence="4" type="ORF">A3A93_00335</name>
</gene>
<proteinExistence type="inferred from homology"/>
<protein>
    <recommendedName>
        <fullName evidence="3">Big-1 domain-containing protein</fullName>
    </recommendedName>
</protein>
<accession>A0A1F7J0T2</accession>
<dbReference type="InterPro" id="IPR003344">
    <property type="entry name" value="Big_1_dom"/>
</dbReference>
<dbReference type="STRING" id="1802061.A3A93_00335"/>
<feature type="transmembrane region" description="Helical" evidence="2">
    <location>
        <begin position="6"/>
        <end position="25"/>
    </location>
</feature>
<keyword evidence="2" id="KW-1133">Transmembrane helix</keyword>
<dbReference type="SUPFAM" id="SSF49373">
    <property type="entry name" value="Invasin/intimin cell-adhesion fragments"/>
    <property type="match status" value="1"/>
</dbReference>
<evidence type="ECO:0000313" key="4">
    <source>
        <dbReference type="EMBL" id="OGK49203.1"/>
    </source>
</evidence>
<dbReference type="Pfam" id="PF02369">
    <property type="entry name" value="Big_1"/>
    <property type="match status" value="1"/>
</dbReference>
<feature type="domain" description="Big-1" evidence="3">
    <location>
        <begin position="45"/>
        <end position="132"/>
    </location>
</feature>
<keyword evidence="2" id="KW-0472">Membrane</keyword>
<dbReference type="AlphaFoldDB" id="A0A1F7J0T2"/>
<sequence>MDNKLLGLTIVVVAAFAVFMGFVFFSEPISKFIRASGINPPSTQNSLIFAWPLELPADGKTKSEITIFLRDNEGRGLQGHEVSIQSSIGSVQEGLLTTDSKGSAVFHLTSQTPGVAKIEALVDNTKLQRSITVQFE</sequence>
<evidence type="ECO:0000256" key="1">
    <source>
        <dbReference type="ARBA" id="ARBA00010116"/>
    </source>
</evidence>
<dbReference type="InterPro" id="IPR013783">
    <property type="entry name" value="Ig-like_fold"/>
</dbReference>
<dbReference type="Proteomes" id="UP000177141">
    <property type="component" value="Unassembled WGS sequence"/>
</dbReference>
<evidence type="ECO:0000313" key="5">
    <source>
        <dbReference type="Proteomes" id="UP000177141"/>
    </source>
</evidence>
<comment type="caution">
    <text evidence="4">The sequence shown here is derived from an EMBL/GenBank/DDBJ whole genome shotgun (WGS) entry which is preliminary data.</text>
</comment>
<dbReference type="SMART" id="SM00634">
    <property type="entry name" value="BID_1"/>
    <property type="match status" value="1"/>
</dbReference>
<organism evidence="4 5">
    <name type="scientific">Candidatus Roizmanbacteria bacterium RIFCSPLOWO2_01_FULL_38_12</name>
    <dbReference type="NCBI Taxonomy" id="1802061"/>
    <lineage>
        <taxon>Bacteria</taxon>
        <taxon>Candidatus Roizmaniibacteriota</taxon>
    </lineage>
</organism>
<comment type="similarity">
    <text evidence="1">Belongs to the intimin/invasin family.</text>
</comment>